<feature type="region of interest" description="Disordered" evidence="7">
    <location>
        <begin position="513"/>
        <end position="537"/>
    </location>
</feature>
<evidence type="ECO:0000256" key="8">
    <source>
        <dbReference type="SAM" id="Phobius"/>
    </source>
</evidence>
<evidence type="ECO:0000256" key="6">
    <source>
        <dbReference type="SAM" id="Coils"/>
    </source>
</evidence>
<evidence type="ECO:0000313" key="12">
    <source>
        <dbReference type="Proteomes" id="UP000306441"/>
    </source>
</evidence>
<feature type="coiled-coil region" evidence="6">
    <location>
        <begin position="321"/>
        <end position="363"/>
    </location>
</feature>
<evidence type="ECO:0000256" key="7">
    <source>
        <dbReference type="SAM" id="MobiDB-lite"/>
    </source>
</evidence>
<evidence type="ECO:0000256" key="3">
    <source>
        <dbReference type="ARBA" id="ARBA00022692"/>
    </source>
</evidence>
<evidence type="ECO:0000313" key="11">
    <source>
        <dbReference type="EMBL" id="THF58399.1"/>
    </source>
</evidence>
<feature type="domain" description="Polysaccharide chain length determinant N-terminal" evidence="9">
    <location>
        <begin position="27"/>
        <end position="119"/>
    </location>
</feature>
<feature type="coiled-coil region" evidence="6">
    <location>
        <begin position="211"/>
        <end position="274"/>
    </location>
</feature>
<dbReference type="InterPro" id="IPR003856">
    <property type="entry name" value="LPS_length_determ_N"/>
</dbReference>
<dbReference type="Pfam" id="PF02706">
    <property type="entry name" value="Wzz"/>
    <property type="match status" value="1"/>
</dbReference>
<dbReference type="EMBL" id="SSNY01000003">
    <property type="protein sequence ID" value="THF58399.1"/>
    <property type="molecule type" value="Genomic_DNA"/>
</dbReference>
<organism evidence="11 12">
    <name type="scientific">Ollibium composti</name>
    <dbReference type="NCBI Taxonomy" id="2675109"/>
    <lineage>
        <taxon>Bacteria</taxon>
        <taxon>Pseudomonadati</taxon>
        <taxon>Pseudomonadota</taxon>
        <taxon>Alphaproteobacteria</taxon>
        <taxon>Hyphomicrobiales</taxon>
        <taxon>Phyllobacteriaceae</taxon>
        <taxon>Ollibium</taxon>
    </lineage>
</organism>
<accession>A0ABY2Q970</accession>
<evidence type="ECO:0000256" key="1">
    <source>
        <dbReference type="ARBA" id="ARBA00004651"/>
    </source>
</evidence>
<dbReference type="Pfam" id="PF13807">
    <property type="entry name" value="GNVR"/>
    <property type="match status" value="1"/>
</dbReference>
<keyword evidence="4 8" id="KW-1133">Transmembrane helix</keyword>
<dbReference type="PANTHER" id="PTHR32309:SF13">
    <property type="entry name" value="FERRIC ENTEROBACTIN TRANSPORT PROTEIN FEPE"/>
    <property type="match status" value="1"/>
</dbReference>
<evidence type="ECO:0000256" key="4">
    <source>
        <dbReference type="ARBA" id="ARBA00022989"/>
    </source>
</evidence>
<protein>
    <recommendedName>
        <fullName evidence="13">Polysaccharide chain length determinant N-terminal domain-containing protein</fullName>
    </recommendedName>
</protein>
<evidence type="ECO:0000259" key="10">
    <source>
        <dbReference type="Pfam" id="PF13807"/>
    </source>
</evidence>
<evidence type="ECO:0000256" key="2">
    <source>
        <dbReference type="ARBA" id="ARBA00022475"/>
    </source>
</evidence>
<keyword evidence="5 8" id="KW-0472">Membrane</keyword>
<evidence type="ECO:0000256" key="5">
    <source>
        <dbReference type="ARBA" id="ARBA00023136"/>
    </source>
</evidence>
<feature type="domain" description="Tyrosine-protein kinase G-rich" evidence="10">
    <location>
        <begin position="378"/>
        <end position="456"/>
    </location>
</feature>
<dbReference type="Proteomes" id="UP000306441">
    <property type="component" value="Unassembled WGS sequence"/>
</dbReference>
<comment type="caution">
    <text evidence="11">The sequence shown here is derived from an EMBL/GenBank/DDBJ whole genome shotgun (WGS) entry which is preliminary data.</text>
</comment>
<evidence type="ECO:0000259" key="9">
    <source>
        <dbReference type="Pfam" id="PF02706"/>
    </source>
</evidence>
<dbReference type="InterPro" id="IPR032807">
    <property type="entry name" value="GNVR"/>
</dbReference>
<gene>
    <name evidence="11" type="ORF">E6C48_07265</name>
</gene>
<feature type="transmembrane region" description="Helical" evidence="8">
    <location>
        <begin position="40"/>
        <end position="60"/>
    </location>
</feature>
<keyword evidence="6" id="KW-0175">Coiled coil</keyword>
<evidence type="ECO:0008006" key="13">
    <source>
        <dbReference type="Google" id="ProtNLM"/>
    </source>
</evidence>
<proteinExistence type="predicted"/>
<keyword evidence="3 8" id="KW-0812">Transmembrane</keyword>
<dbReference type="InterPro" id="IPR050445">
    <property type="entry name" value="Bact_polysacc_biosynth/exp"/>
</dbReference>
<comment type="subcellular location">
    <subcellularLocation>
        <location evidence="1">Cell membrane</location>
        <topology evidence="1">Multi-pass membrane protein</topology>
    </subcellularLocation>
</comment>
<keyword evidence="12" id="KW-1185">Reference proteome</keyword>
<dbReference type="PANTHER" id="PTHR32309">
    <property type="entry name" value="TYROSINE-PROTEIN KINASE"/>
    <property type="match status" value="1"/>
</dbReference>
<dbReference type="RefSeq" id="WP_136355574.1">
    <property type="nucleotide sequence ID" value="NZ_SSNY01000003.1"/>
</dbReference>
<feature type="transmembrane region" description="Helical" evidence="8">
    <location>
        <begin position="437"/>
        <end position="459"/>
    </location>
</feature>
<keyword evidence="2" id="KW-1003">Cell membrane</keyword>
<reference evidence="11 12" key="1">
    <citation type="submission" date="2019-04" db="EMBL/GenBank/DDBJ databases">
        <title>Mesorhizobium composti sp. nov., isolated from compost.</title>
        <authorList>
            <person name="Lin S.-Y."/>
            <person name="Hameed A."/>
            <person name="Hsieh Y.-T."/>
            <person name="Young C.-C."/>
        </authorList>
    </citation>
    <scope>NUCLEOTIDE SEQUENCE [LARGE SCALE GENOMIC DNA]</scope>
    <source>
        <strain evidence="11 12">CC-YTH430</strain>
    </source>
</reference>
<feature type="region of interest" description="Disordered" evidence="7">
    <location>
        <begin position="461"/>
        <end position="481"/>
    </location>
</feature>
<sequence>MNQDHDQSPYGTQQRNGWDAVSAYLLVDLPRLFFWLRKGVRWIVLAMVVGLLVGVSYSMLSKPRYTVTTDILMNPAGLQIVSDDLFRQNDQQRDAQLLNVESKRQTLVSRSVLLRAIAALDLENDPEFVPPPSAFSIGRLLGRAPSQSNEVIALANLMKRLSARRDELSFVVTLSVWTNNADKSIRISEAIIKAFREELVSADSEGAGRTVDALTERIGKLKADVNAAEEAVEAFRRENGLQAIQGELVSSRSMSQINQQLVEARQKLIAAQSRYRELSSGNADAVAMQSPTVSALRTQYATLKSQADAQSMIYGPRHPRASSQQIELRALQQEIDAETKRIVLAAKNDLDQAQSNASSLEAEAARAGSGVFSDNDAQVRLRELTREAAAKTAIYEAFLVRAREVTERQQLDTTNIRIISPPVEPRSRSWPPPTMQLGAFGALVGMVLGILGVLGRGIAIDMKGPRRPPSRPVDSTRRSPAQARLHELLRTSPSHAAVRAPAHARSLLDPWYASAQESPAPHRDDPRTYRAAPAYRR</sequence>
<name>A0ABY2Q970_9HYPH</name>